<gene>
    <name evidence="1" type="ORF">METZ01_LOCUS309271</name>
</gene>
<sequence>MKIVDIADEIYRELGEPTDNSIPPIAFWIRTNLGTLNNYLNTAFKIQKITLEVEQTLVDPDTGESYEILIDEKAASILKKMYFVHNYEKLLRTNISAATADTIIEVADQGSRVKKINKNEVTRVYAQLKSTEQKELRESINDYKIHGASPKQVVGDDTVAGVYSTSDQFNRISLTY</sequence>
<accession>A0A382N885</accession>
<dbReference type="AlphaFoldDB" id="A0A382N885"/>
<reference evidence="1" key="1">
    <citation type="submission" date="2018-05" db="EMBL/GenBank/DDBJ databases">
        <authorList>
            <person name="Lanie J.A."/>
            <person name="Ng W.-L."/>
            <person name="Kazmierczak K.M."/>
            <person name="Andrzejewski T.M."/>
            <person name="Davidsen T.M."/>
            <person name="Wayne K.J."/>
            <person name="Tettelin H."/>
            <person name="Glass J.I."/>
            <person name="Rusch D."/>
            <person name="Podicherti R."/>
            <person name="Tsui H.-C.T."/>
            <person name="Winkler M.E."/>
        </authorList>
    </citation>
    <scope>NUCLEOTIDE SEQUENCE</scope>
</reference>
<protein>
    <submittedName>
        <fullName evidence="1">Uncharacterized protein</fullName>
    </submittedName>
</protein>
<evidence type="ECO:0000313" key="1">
    <source>
        <dbReference type="EMBL" id="SVC56417.1"/>
    </source>
</evidence>
<dbReference type="EMBL" id="UINC01098133">
    <property type="protein sequence ID" value="SVC56417.1"/>
    <property type="molecule type" value="Genomic_DNA"/>
</dbReference>
<name>A0A382N885_9ZZZZ</name>
<organism evidence="1">
    <name type="scientific">marine metagenome</name>
    <dbReference type="NCBI Taxonomy" id="408172"/>
    <lineage>
        <taxon>unclassified sequences</taxon>
        <taxon>metagenomes</taxon>
        <taxon>ecological metagenomes</taxon>
    </lineage>
</organism>
<proteinExistence type="predicted"/>